<dbReference type="AlphaFoldDB" id="A0A0F9UCP8"/>
<evidence type="ECO:0000256" key="1">
    <source>
        <dbReference type="SAM" id="Phobius"/>
    </source>
</evidence>
<accession>A0A0F9UCP8</accession>
<dbReference type="EMBL" id="LAZR01000741">
    <property type="protein sequence ID" value="KKN59026.1"/>
    <property type="molecule type" value="Genomic_DNA"/>
</dbReference>
<protein>
    <submittedName>
        <fullName evidence="2">Uncharacterized protein</fullName>
    </submittedName>
</protein>
<reference evidence="2" key="1">
    <citation type="journal article" date="2015" name="Nature">
        <title>Complex archaea that bridge the gap between prokaryotes and eukaryotes.</title>
        <authorList>
            <person name="Spang A."/>
            <person name="Saw J.H."/>
            <person name="Jorgensen S.L."/>
            <person name="Zaremba-Niedzwiedzka K."/>
            <person name="Martijn J."/>
            <person name="Lind A.E."/>
            <person name="van Eijk R."/>
            <person name="Schleper C."/>
            <person name="Guy L."/>
            <person name="Ettema T.J."/>
        </authorList>
    </citation>
    <scope>NUCLEOTIDE SEQUENCE</scope>
</reference>
<proteinExistence type="predicted"/>
<gene>
    <name evidence="2" type="ORF">LCGC14_0545810</name>
</gene>
<feature type="transmembrane region" description="Helical" evidence="1">
    <location>
        <begin position="153"/>
        <end position="171"/>
    </location>
</feature>
<organism evidence="2">
    <name type="scientific">marine sediment metagenome</name>
    <dbReference type="NCBI Taxonomy" id="412755"/>
    <lineage>
        <taxon>unclassified sequences</taxon>
        <taxon>metagenomes</taxon>
        <taxon>ecological metagenomes</taxon>
    </lineage>
</organism>
<keyword evidence="1" id="KW-0472">Membrane</keyword>
<feature type="transmembrane region" description="Helical" evidence="1">
    <location>
        <begin position="122"/>
        <end position="141"/>
    </location>
</feature>
<evidence type="ECO:0000313" key="2">
    <source>
        <dbReference type="EMBL" id="KKN59026.1"/>
    </source>
</evidence>
<comment type="caution">
    <text evidence="2">The sequence shown here is derived from an EMBL/GenBank/DDBJ whole genome shotgun (WGS) entry which is preliminary data.</text>
</comment>
<keyword evidence="1" id="KW-1133">Transmembrane helix</keyword>
<name>A0A0F9UCP8_9ZZZZ</name>
<feature type="transmembrane region" description="Helical" evidence="1">
    <location>
        <begin position="177"/>
        <end position="194"/>
    </location>
</feature>
<keyword evidence="1" id="KW-0812">Transmembrane</keyword>
<sequence length="219" mass="24156">MNNKKILMGMFVSILLVSLISGLTFQQNEQVDIKIVCINAGFCSSTTDCNASVFAPNQETLLSGVRGTPTANLAEYNFTLNSSQTSQLGEYSVGGFCLDGSVTNIIDFNFDVTADGKPFEAFPNQFAVILLGFLLIIFGLLNERYTLLKQMGSIILMVMGVLTLFPGYNFINHTTLFGLALGSVLIGIGFWFLIEDAFSRTKQEERFEQEQGGEEEEFE</sequence>